<dbReference type="GO" id="GO:0042834">
    <property type="term" value="F:peptidoglycan binding"/>
    <property type="evidence" value="ECO:0007669"/>
    <property type="project" value="InterPro"/>
</dbReference>
<sequence>MAQMHGVSHQAGTVRQVSVQKFTNMAGAAISLALVIGIGVWGYKILVRDVSGVPVVRAAEGPMRIQPDNPGGATAENQGLAVNDVAADGSAAQPADRLVLAPEPLTLSVEDTPQVETQVAATQTEVDPATEEITPSAESQDAVESDEDAATLAALNTLADELSEGVDPLTPVAPADTDSAAGETAAEPEPEPAARQVTEGLGRSLRPKARPAQLKTVEDAVAASVAAQAAPEVDPDTIPAGTRMAQLGAFESAAIAEQEWGKLSDKFAEYLDDKQRVIQKAQSGGRTFYRLRAMGFGDLSDARRFCSALVAEKADCIPVVTR</sequence>
<dbReference type="PATRIC" id="fig|1641875.4.peg.1339"/>
<gene>
    <name evidence="4" type="ORF">XM53_01260</name>
</gene>
<dbReference type="InterPro" id="IPR036680">
    <property type="entry name" value="SPOR-like_sf"/>
</dbReference>
<protein>
    <submittedName>
        <fullName evidence="4">Sporulation protein</fullName>
    </submittedName>
</protein>
<feature type="region of interest" description="Disordered" evidence="1">
    <location>
        <begin position="122"/>
        <end position="144"/>
    </location>
</feature>
<organism evidence="4 5">
    <name type="scientific">Roseovarius atlanticus</name>
    <dbReference type="NCBI Taxonomy" id="1641875"/>
    <lineage>
        <taxon>Bacteria</taxon>
        <taxon>Pseudomonadati</taxon>
        <taxon>Pseudomonadota</taxon>
        <taxon>Alphaproteobacteria</taxon>
        <taxon>Rhodobacterales</taxon>
        <taxon>Roseobacteraceae</taxon>
        <taxon>Roseovarius</taxon>
    </lineage>
</organism>
<comment type="caution">
    <text evidence="4">The sequence shown here is derived from an EMBL/GenBank/DDBJ whole genome shotgun (WGS) entry which is preliminary data.</text>
</comment>
<dbReference type="RefSeq" id="WP_057789479.1">
    <property type="nucleotide sequence ID" value="NZ_LAXJ01000002.1"/>
</dbReference>
<keyword evidence="2" id="KW-0812">Transmembrane</keyword>
<dbReference type="AlphaFoldDB" id="A0A0T5P068"/>
<dbReference type="STRING" id="1641875.XM53_01260"/>
<evidence type="ECO:0000256" key="1">
    <source>
        <dbReference type="SAM" id="MobiDB-lite"/>
    </source>
</evidence>
<dbReference type="Proteomes" id="UP000051295">
    <property type="component" value="Unassembled WGS sequence"/>
</dbReference>
<proteinExistence type="predicted"/>
<dbReference type="InterPro" id="IPR007730">
    <property type="entry name" value="SPOR-like_dom"/>
</dbReference>
<reference evidence="4 5" key="1">
    <citation type="submission" date="2015-04" db="EMBL/GenBank/DDBJ databases">
        <title>The draft genome sequence of Roseovarius sp.R12b.</title>
        <authorList>
            <person name="Li G."/>
            <person name="Lai Q."/>
            <person name="Shao Z."/>
            <person name="Yan P."/>
        </authorList>
    </citation>
    <scope>NUCLEOTIDE SEQUENCE [LARGE SCALE GENOMIC DNA]</scope>
    <source>
        <strain evidence="4 5">R12B</strain>
    </source>
</reference>
<name>A0A0T5P068_9RHOB</name>
<evidence type="ECO:0000313" key="4">
    <source>
        <dbReference type="EMBL" id="KRS14383.1"/>
    </source>
</evidence>
<keyword evidence="2" id="KW-1133">Transmembrane helix</keyword>
<feature type="transmembrane region" description="Helical" evidence="2">
    <location>
        <begin position="25"/>
        <end position="43"/>
    </location>
</feature>
<keyword evidence="2" id="KW-0472">Membrane</keyword>
<evidence type="ECO:0000256" key="2">
    <source>
        <dbReference type="SAM" id="Phobius"/>
    </source>
</evidence>
<evidence type="ECO:0000259" key="3">
    <source>
        <dbReference type="PROSITE" id="PS51724"/>
    </source>
</evidence>
<dbReference type="Pfam" id="PF05036">
    <property type="entry name" value="SPOR"/>
    <property type="match status" value="1"/>
</dbReference>
<evidence type="ECO:0000313" key="5">
    <source>
        <dbReference type="Proteomes" id="UP000051295"/>
    </source>
</evidence>
<feature type="domain" description="SPOR" evidence="3">
    <location>
        <begin position="237"/>
        <end position="322"/>
    </location>
</feature>
<keyword evidence="5" id="KW-1185">Reference proteome</keyword>
<dbReference type="PROSITE" id="PS51724">
    <property type="entry name" value="SPOR"/>
    <property type="match status" value="1"/>
</dbReference>
<feature type="region of interest" description="Disordered" evidence="1">
    <location>
        <begin position="165"/>
        <end position="211"/>
    </location>
</feature>
<dbReference type="Gene3D" id="3.30.70.1070">
    <property type="entry name" value="Sporulation related repeat"/>
    <property type="match status" value="1"/>
</dbReference>
<dbReference type="OrthoDB" id="8479416at2"/>
<accession>A0A0T5P068</accession>
<dbReference type="EMBL" id="LAXJ01000002">
    <property type="protein sequence ID" value="KRS14383.1"/>
    <property type="molecule type" value="Genomic_DNA"/>
</dbReference>